<sequence length="232" mass="26408">MISTLFRFFRYLLLGLPLGFTNCKSIYYTPFMHQVPLLKEEDDFVYSGGISVSENETYMAENSYAGSISDKIGIVINNSIQLSPISVGFNMSGGAGYFKPVNAKENLIFETYGGLGYNMFYNETGTSNFYRIIIQPDFGFRHKYVEAAVATRMVAMYSDPSNKHRAGMREYNIHQAYDLNEGMYYIFEPGFVFRFGLEHVKLQVQVARAAPLTSKPISYDRLSFNFGITVRN</sequence>
<reference evidence="1 2" key="1">
    <citation type="submission" date="2019-09" db="EMBL/GenBank/DDBJ databases">
        <title>Genome sequence of Adhaeribacter sp. M2.</title>
        <authorList>
            <person name="Srinivasan S."/>
        </authorList>
    </citation>
    <scope>NUCLEOTIDE SEQUENCE [LARGE SCALE GENOMIC DNA]</scope>
    <source>
        <strain evidence="1 2">M2</strain>
    </source>
</reference>
<comment type="caution">
    <text evidence="1">The sequence shown here is derived from an EMBL/GenBank/DDBJ whole genome shotgun (WGS) entry which is preliminary data.</text>
</comment>
<evidence type="ECO:0000313" key="2">
    <source>
        <dbReference type="Proteomes" id="UP000326570"/>
    </source>
</evidence>
<dbReference type="Proteomes" id="UP000326570">
    <property type="component" value="Unassembled WGS sequence"/>
</dbReference>
<keyword evidence="2" id="KW-1185">Reference proteome</keyword>
<name>A0A5N1J6Z9_9BACT</name>
<gene>
    <name evidence="1" type="ORF">F0P94_03895</name>
</gene>
<evidence type="ECO:0008006" key="3">
    <source>
        <dbReference type="Google" id="ProtNLM"/>
    </source>
</evidence>
<evidence type="ECO:0000313" key="1">
    <source>
        <dbReference type="EMBL" id="KAA9340580.1"/>
    </source>
</evidence>
<organism evidence="1 2">
    <name type="scientific">Adhaeribacter soli</name>
    <dbReference type="NCBI Taxonomy" id="2607655"/>
    <lineage>
        <taxon>Bacteria</taxon>
        <taxon>Pseudomonadati</taxon>
        <taxon>Bacteroidota</taxon>
        <taxon>Cytophagia</taxon>
        <taxon>Cytophagales</taxon>
        <taxon>Hymenobacteraceae</taxon>
        <taxon>Adhaeribacter</taxon>
    </lineage>
</organism>
<dbReference type="EMBL" id="VTWT01000002">
    <property type="protein sequence ID" value="KAA9340580.1"/>
    <property type="molecule type" value="Genomic_DNA"/>
</dbReference>
<dbReference type="AlphaFoldDB" id="A0A5N1J6Z9"/>
<protein>
    <recommendedName>
        <fullName evidence="3">Outer membrane beta-barrel protein</fullName>
    </recommendedName>
</protein>
<proteinExistence type="predicted"/>
<dbReference type="RefSeq" id="WP_150902492.1">
    <property type="nucleotide sequence ID" value="NZ_VTWT01000002.1"/>
</dbReference>
<accession>A0A5N1J6Z9</accession>